<comment type="caution">
    <text evidence="2">The sequence shown here is derived from an EMBL/GenBank/DDBJ whole genome shotgun (WGS) entry which is preliminary data.</text>
</comment>
<feature type="compositionally biased region" description="Pro residues" evidence="1">
    <location>
        <begin position="1"/>
        <end position="15"/>
    </location>
</feature>
<evidence type="ECO:0000313" key="3">
    <source>
        <dbReference type="Proteomes" id="UP000243515"/>
    </source>
</evidence>
<dbReference type="OrthoDB" id="3599883at2759"/>
<organism evidence="2 3">
    <name type="scientific">Elaphomyces granulatus</name>
    <dbReference type="NCBI Taxonomy" id="519963"/>
    <lineage>
        <taxon>Eukaryota</taxon>
        <taxon>Fungi</taxon>
        <taxon>Dikarya</taxon>
        <taxon>Ascomycota</taxon>
        <taxon>Pezizomycotina</taxon>
        <taxon>Eurotiomycetes</taxon>
        <taxon>Eurotiomycetidae</taxon>
        <taxon>Eurotiales</taxon>
        <taxon>Elaphomycetaceae</taxon>
        <taxon>Elaphomyces</taxon>
    </lineage>
</organism>
<feature type="region of interest" description="Disordered" evidence="1">
    <location>
        <begin position="1"/>
        <end position="38"/>
    </location>
</feature>
<dbReference type="Pfam" id="PF12855">
    <property type="entry name" value="Ecl1"/>
    <property type="match status" value="1"/>
</dbReference>
<gene>
    <name evidence="2" type="ORF">Egran_05736</name>
</gene>
<proteinExistence type="predicted"/>
<dbReference type="Proteomes" id="UP000243515">
    <property type="component" value="Unassembled WGS sequence"/>
</dbReference>
<evidence type="ECO:0000256" key="1">
    <source>
        <dbReference type="SAM" id="MobiDB-lite"/>
    </source>
</evidence>
<evidence type="ECO:0000313" key="2">
    <source>
        <dbReference type="EMBL" id="OXV06497.1"/>
    </source>
</evidence>
<sequence length="214" mass="22443">MSPPNTSPSSSPPMSPGAIVAPMTPTGASPRPTPTIRIPADLHDAKSDLDPTEWKPIIPTCNGSSASLASSEAWTYLSNFHGGDEAMLASRRGRGHRSLWALSNAHGAIPSLSHTPTSVASSFNSNSDGFMYDFANRPLPPRHNPSFTTSTVTSKGVELVMPHAQLPSLDVTAVIESRTESQDGGSLWGTSDVKSPTPVSFSSTFGPVDTSAEN</sequence>
<feature type="region of interest" description="Disordered" evidence="1">
    <location>
        <begin position="179"/>
        <end position="214"/>
    </location>
</feature>
<feature type="compositionally biased region" description="Polar residues" evidence="1">
    <location>
        <begin position="182"/>
        <end position="214"/>
    </location>
</feature>
<dbReference type="EMBL" id="NPHW01005685">
    <property type="protein sequence ID" value="OXV06497.1"/>
    <property type="molecule type" value="Genomic_DNA"/>
</dbReference>
<name>A0A232LRR8_9EURO</name>
<accession>A0A232LRR8</accession>
<keyword evidence="3" id="KW-1185">Reference proteome</keyword>
<protein>
    <submittedName>
        <fullName evidence="2">Uncharacterized protein</fullName>
    </submittedName>
</protein>
<dbReference type="InterPro" id="IPR024368">
    <property type="entry name" value="Ecl1/2/3"/>
</dbReference>
<dbReference type="AlphaFoldDB" id="A0A232LRR8"/>
<reference evidence="2 3" key="1">
    <citation type="journal article" date="2015" name="Environ. Microbiol.">
        <title>Metagenome sequence of Elaphomyces granulatus from sporocarp tissue reveals Ascomycota ectomycorrhizal fingerprints of genome expansion and a Proteobacteria-rich microbiome.</title>
        <authorList>
            <person name="Quandt C.A."/>
            <person name="Kohler A."/>
            <person name="Hesse C.N."/>
            <person name="Sharpton T.J."/>
            <person name="Martin F."/>
            <person name="Spatafora J.W."/>
        </authorList>
    </citation>
    <scope>NUCLEOTIDE SEQUENCE [LARGE SCALE GENOMIC DNA]</scope>
    <source>
        <strain evidence="2 3">OSC145934</strain>
    </source>
</reference>